<evidence type="ECO:0000256" key="4">
    <source>
        <dbReference type="ARBA" id="ARBA00022806"/>
    </source>
</evidence>
<dbReference type="Pfam" id="PF00270">
    <property type="entry name" value="DEAD"/>
    <property type="match status" value="1"/>
</dbReference>
<evidence type="ECO:0000256" key="7">
    <source>
        <dbReference type="ARBA" id="ARBA00023204"/>
    </source>
</evidence>
<dbReference type="PROSITE" id="PS51192">
    <property type="entry name" value="HELICASE_ATP_BIND_1"/>
    <property type="match status" value="1"/>
</dbReference>
<dbReference type="PANTHER" id="PTHR47964">
    <property type="entry name" value="ATP-DEPENDENT DNA HELICASE HOMOLOG RECG, CHLOROPLASTIC"/>
    <property type="match status" value="1"/>
</dbReference>
<dbReference type="InterPro" id="IPR027417">
    <property type="entry name" value="P-loop_NTPase"/>
</dbReference>
<evidence type="ECO:0000259" key="8">
    <source>
        <dbReference type="PROSITE" id="PS51192"/>
    </source>
</evidence>
<protein>
    <submittedName>
        <fullName evidence="10">ATP-dependent DNA helicase RecG</fullName>
    </submittedName>
</protein>
<dbReference type="SMART" id="SM00490">
    <property type="entry name" value="HELICc"/>
    <property type="match status" value="1"/>
</dbReference>
<evidence type="ECO:0000259" key="9">
    <source>
        <dbReference type="PROSITE" id="PS51194"/>
    </source>
</evidence>
<dbReference type="InterPro" id="IPR011545">
    <property type="entry name" value="DEAD/DEAH_box_helicase_dom"/>
</dbReference>
<name>A0ABT5B340_9BACT</name>
<keyword evidence="6" id="KW-0238">DNA-binding</keyword>
<dbReference type="Gene3D" id="2.40.50.140">
    <property type="entry name" value="Nucleic acid-binding proteins"/>
    <property type="match status" value="1"/>
</dbReference>
<organism evidence="10 11">
    <name type="scientific">Nannocystis radixulma</name>
    <dbReference type="NCBI Taxonomy" id="2995305"/>
    <lineage>
        <taxon>Bacteria</taxon>
        <taxon>Pseudomonadati</taxon>
        <taxon>Myxococcota</taxon>
        <taxon>Polyangia</taxon>
        <taxon>Nannocystales</taxon>
        <taxon>Nannocystaceae</taxon>
        <taxon>Nannocystis</taxon>
    </lineage>
</organism>
<dbReference type="InterPro" id="IPR001650">
    <property type="entry name" value="Helicase_C-like"/>
</dbReference>
<dbReference type="PROSITE" id="PS51194">
    <property type="entry name" value="HELICASE_CTER"/>
    <property type="match status" value="1"/>
</dbReference>
<dbReference type="Pfam" id="PF00271">
    <property type="entry name" value="Helicase_C"/>
    <property type="match status" value="1"/>
</dbReference>
<dbReference type="InterPro" id="IPR014001">
    <property type="entry name" value="Helicase_ATP-bd"/>
</dbReference>
<keyword evidence="3" id="KW-0378">Hydrolase</keyword>
<dbReference type="Gene3D" id="3.40.50.300">
    <property type="entry name" value="P-loop containing nucleotide triphosphate hydrolases"/>
    <property type="match status" value="2"/>
</dbReference>
<dbReference type="SUPFAM" id="SSF50249">
    <property type="entry name" value="Nucleic acid-binding proteins"/>
    <property type="match status" value="1"/>
</dbReference>
<evidence type="ECO:0000256" key="2">
    <source>
        <dbReference type="ARBA" id="ARBA00022763"/>
    </source>
</evidence>
<comment type="caution">
    <text evidence="10">The sequence shown here is derived from an EMBL/GenBank/DDBJ whole genome shotgun (WGS) entry which is preliminary data.</text>
</comment>
<accession>A0ABT5B340</accession>
<dbReference type="RefSeq" id="WP_271995597.1">
    <property type="nucleotide sequence ID" value="NZ_JAQNDN010000002.1"/>
</dbReference>
<dbReference type="PANTHER" id="PTHR47964:SF1">
    <property type="entry name" value="ATP-DEPENDENT DNA HELICASE HOMOLOG RECG, CHLOROPLASTIC"/>
    <property type="match status" value="1"/>
</dbReference>
<dbReference type="Proteomes" id="UP001217838">
    <property type="component" value="Unassembled WGS sequence"/>
</dbReference>
<keyword evidence="11" id="KW-1185">Reference proteome</keyword>
<sequence length="700" mass="74890">MPPRRDREAQGELVALPGVGPKTAERLAAQGLVTLADLARVIPTGYRDRRHRTSLALTPDGGEAAVVATIRRFSQKFFRGRFFAGLDCVVVDTDGRELGLQCQWFHRVGGLAERAQAGKRVLLVGRVSRKKGKLALIHPEIRDPEAPGPTITVRYPDVEGVGEATLAKLCRTAVERLGGGLLVDPLAPELRARLGLMGLGEALALLHAPDEALPVEAIAALQAGSSPAHRRMLFEELLVAQLALLQRRAAAQALPVTVTLLPDEGSRRESLRACVPFEPTRAQWAAIDEIEADLARPRPMLRLLQGDVGSGKTLVAFAASAGIVAAGGQATWMAPTEILAQQHLATLRPWCASAGIRLALLTGSMSRSERQTVVEAAAAGTVDLVVGTHALLTEDVQFRRLGLVVVDEQHRFGVRQRALLRDKGRAPHLLVLTATPIPRTLALSLVGELDLSTLREAPPGRRPPESTLMAGPVGRARLRLAEHVRQDRLQGFVVCPQIEAGAREASDVDEAAAELRKLLPGLRIEVVHGRVDPARRAAAMAEFRAGAIDVLVATTVIEVGVDVPEARFMLIEHAEHFGLSQLHQLRGRIGRGTERSWCLLHTGADPGSAAARRLQVLADTSDGFTVAERDLAERGPGELFGLRQAGRAAWAGLAGEGVALLEAARVAAGELLAADPTLARHADLRARVERHARPEAGDAG</sequence>
<evidence type="ECO:0000256" key="5">
    <source>
        <dbReference type="ARBA" id="ARBA00022840"/>
    </source>
</evidence>
<keyword evidence="4 10" id="KW-0347">Helicase</keyword>
<keyword evidence="1" id="KW-0547">Nucleotide-binding</keyword>
<evidence type="ECO:0000313" key="10">
    <source>
        <dbReference type="EMBL" id="MDC0667491.1"/>
    </source>
</evidence>
<dbReference type="EMBL" id="JAQNDN010000002">
    <property type="protein sequence ID" value="MDC0667491.1"/>
    <property type="molecule type" value="Genomic_DNA"/>
</dbReference>
<keyword evidence="2" id="KW-0227">DNA damage</keyword>
<evidence type="ECO:0000256" key="3">
    <source>
        <dbReference type="ARBA" id="ARBA00022801"/>
    </source>
</evidence>
<proteinExistence type="predicted"/>
<keyword evidence="7" id="KW-0234">DNA repair</keyword>
<reference evidence="10 11" key="1">
    <citation type="submission" date="2022-11" db="EMBL/GenBank/DDBJ databases">
        <title>Minimal conservation of predation-associated metabolite biosynthetic gene clusters underscores biosynthetic potential of Myxococcota including descriptions for ten novel species: Archangium lansinium sp. nov., Myxococcus landrumus sp. nov., Nannocystis bai.</title>
        <authorList>
            <person name="Ahearne A."/>
            <person name="Stevens C."/>
            <person name="Dowd S."/>
        </authorList>
    </citation>
    <scope>NUCLEOTIDE SEQUENCE [LARGE SCALE GENOMIC DNA]</scope>
    <source>
        <strain evidence="10 11">NCELM</strain>
    </source>
</reference>
<dbReference type="CDD" id="cd04488">
    <property type="entry name" value="RecG_wedge_OBF"/>
    <property type="match status" value="1"/>
</dbReference>
<evidence type="ECO:0000256" key="6">
    <source>
        <dbReference type="ARBA" id="ARBA00023125"/>
    </source>
</evidence>
<dbReference type="Pfam" id="PF14520">
    <property type="entry name" value="HHH_5"/>
    <property type="match status" value="1"/>
</dbReference>
<dbReference type="InterPro" id="IPR012340">
    <property type="entry name" value="NA-bd_OB-fold"/>
</dbReference>
<feature type="domain" description="Helicase ATP-binding" evidence="8">
    <location>
        <begin position="293"/>
        <end position="454"/>
    </location>
</feature>
<dbReference type="SMART" id="SM00487">
    <property type="entry name" value="DEXDc"/>
    <property type="match status" value="1"/>
</dbReference>
<dbReference type="SUPFAM" id="SSF52540">
    <property type="entry name" value="P-loop containing nucleoside triphosphate hydrolases"/>
    <property type="match status" value="2"/>
</dbReference>
<dbReference type="GO" id="GO:0004386">
    <property type="term" value="F:helicase activity"/>
    <property type="evidence" value="ECO:0007669"/>
    <property type="project" value="UniProtKB-KW"/>
</dbReference>
<dbReference type="InterPro" id="IPR047112">
    <property type="entry name" value="RecG/Mfd"/>
</dbReference>
<evidence type="ECO:0000313" key="11">
    <source>
        <dbReference type="Proteomes" id="UP001217838"/>
    </source>
</evidence>
<feature type="domain" description="Helicase C-terminal" evidence="9">
    <location>
        <begin position="487"/>
        <end position="632"/>
    </location>
</feature>
<evidence type="ECO:0000256" key="1">
    <source>
        <dbReference type="ARBA" id="ARBA00022741"/>
    </source>
</evidence>
<keyword evidence="5" id="KW-0067">ATP-binding</keyword>
<dbReference type="Gene3D" id="1.10.150.20">
    <property type="entry name" value="5' to 3' exonuclease, C-terminal subdomain"/>
    <property type="match status" value="1"/>
</dbReference>
<gene>
    <name evidence="10" type="ORF">POL58_07070</name>
</gene>